<dbReference type="KEGG" id="ovi:T265_08841"/>
<sequence>MRSALQIYVYRDISNLVATETWGVLVQHIHLPENFTKEGFIWVPCRDETRGTSGRPVSSPVRLRFPAVVGCHGVITQGIVATPREVAENPSTAHDRFHPSWGSSGRHGPRVSVNLMFYLKPNCTKLANMHSFAN</sequence>
<dbReference type="CTD" id="20323020"/>
<protein>
    <submittedName>
        <fullName evidence="1">Uncharacterized protein</fullName>
    </submittedName>
</protein>
<name>A0A074Z804_OPIVI</name>
<dbReference type="GeneID" id="20323020"/>
<dbReference type="EMBL" id="KL596859">
    <property type="protein sequence ID" value="KER23228.1"/>
    <property type="molecule type" value="Genomic_DNA"/>
</dbReference>
<proteinExistence type="predicted"/>
<evidence type="ECO:0000313" key="2">
    <source>
        <dbReference type="Proteomes" id="UP000054324"/>
    </source>
</evidence>
<dbReference type="RefSeq" id="XP_009173017.1">
    <property type="nucleotide sequence ID" value="XM_009174753.1"/>
</dbReference>
<organism evidence="1 2">
    <name type="scientific">Opisthorchis viverrini</name>
    <name type="common">Southeast Asian liver fluke</name>
    <dbReference type="NCBI Taxonomy" id="6198"/>
    <lineage>
        <taxon>Eukaryota</taxon>
        <taxon>Metazoa</taxon>
        <taxon>Spiralia</taxon>
        <taxon>Lophotrochozoa</taxon>
        <taxon>Platyhelminthes</taxon>
        <taxon>Trematoda</taxon>
        <taxon>Digenea</taxon>
        <taxon>Opisthorchiida</taxon>
        <taxon>Opisthorchiata</taxon>
        <taxon>Opisthorchiidae</taxon>
        <taxon>Opisthorchis</taxon>
    </lineage>
</organism>
<dbReference type="AlphaFoldDB" id="A0A074Z804"/>
<evidence type="ECO:0000313" key="1">
    <source>
        <dbReference type="EMBL" id="KER23228.1"/>
    </source>
</evidence>
<accession>A0A074Z804</accession>
<dbReference type="OrthoDB" id="8862460at2759"/>
<keyword evidence="2" id="KW-1185">Reference proteome</keyword>
<reference evidence="1 2" key="1">
    <citation type="submission" date="2013-11" db="EMBL/GenBank/DDBJ databases">
        <title>Opisthorchis viverrini - life in the bile duct.</title>
        <authorList>
            <person name="Young N.D."/>
            <person name="Nagarajan N."/>
            <person name="Lin S.J."/>
            <person name="Korhonen P.K."/>
            <person name="Jex A.R."/>
            <person name="Hall R.S."/>
            <person name="Safavi-Hemami H."/>
            <person name="Kaewkong W."/>
            <person name="Bertrand D."/>
            <person name="Gao S."/>
            <person name="Seet Q."/>
            <person name="Wongkham S."/>
            <person name="Teh B.T."/>
            <person name="Wongkham C."/>
            <person name="Intapan P.M."/>
            <person name="Maleewong W."/>
            <person name="Yang X."/>
            <person name="Hu M."/>
            <person name="Wang Z."/>
            <person name="Hofmann A."/>
            <person name="Sternberg P.W."/>
            <person name="Tan P."/>
            <person name="Wang J."/>
            <person name="Gasser R.B."/>
        </authorList>
    </citation>
    <scope>NUCLEOTIDE SEQUENCE [LARGE SCALE GENOMIC DNA]</scope>
</reference>
<dbReference type="Proteomes" id="UP000054324">
    <property type="component" value="Unassembled WGS sequence"/>
</dbReference>
<gene>
    <name evidence="1" type="ORF">T265_08841</name>
</gene>